<organism evidence="7 8">
    <name type="scientific">Algimonas porphyrae</name>
    <dbReference type="NCBI Taxonomy" id="1128113"/>
    <lineage>
        <taxon>Bacteria</taxon>
        <taxon>Pseudomonadati</taxon>
        <taxon>Pseudomonadota</taxon>
        <taxon>Alphaproteobacteria</taxon>
        <taxon>Maricaulales</taxon>
        <taxon>Robiginitomaculaceae</taxon>
        <taxon>Algimonas</taxon>
    </lineage>
</organism>
<dbReference type="Proteomes" id="UP001161390">
    <property type="component" value="Unassembled WGS sequence"/>
</dbReference>
<sequence>MLLLILLSALLLITQREAALERRTTPLLTSDIQAPVAAWLGSPFRQLEGAVEDAEEGRRALEENKALRAELAFLRAENNRLVAMRDRLQRLEDLLGVEQTADIPETRIAVRAVSDPSSPFVRSLLIGAGQASGVREGQAVLSDAGMIGHVVSAGRQSARVLRIDDLNSRVAVMSRRSGARAILAGSNTARPSLAFISDVDGWAEGDHVVTSGDDGQLPQGLPIGVVDPDGLVSLDFNADPVDWVFVLPYTPPVDPADVDLDMNAEGESVDADTPIIAEAAAVSTPEEEG</sequence>
<evidence type="ECO:0000256" key="5">
    <source>
        <dbReference type="SAM" id="Coils"/>
    </source>
</evidence>
<evidence type="ECO:0000259" key="6">
    <source>
        <dbReference type="Pfam" id="PF04085"/>
    </source>
</evidence>
<dbReference type="Gene3D" id="2.40.10.340">
    <property type="entry name" value="Rod shape-determining protein MreC, domain 1"/>
    <property type="match status" value="1"/>
</dbReference>
<feature type="domain" description="Rod shape-determining protein MreC beta-barrel core" evidence="6">
    <location>
        <begin position="114"/>
        <end position="227"/>
    </location>
</feature>
<dbReference type="RefSeq" id="WP_284369064.1">
    <property type="nucleotide sequence ID" value="NZ_BSNJ01000001.1"/>
</dbReference>
<evidence type="ECO:0000256" key="2">
    <source>
        <dbReference type="ARBA" id="ARBA00013855"/>
    </source>
</evidence>
<reference evidence="7" key="1">
    <citation type="journal article" date="2014" name="Int. J. Syst. Evol. Microbiol.">
        <title>Complete genome of a new Firmicutes species belonging to the dominant human colonic microbiota ('Ruminococcus bicirculans') reveals two chromosomes and a selective capacity to utilize plant glucans.</title>
        <authorList>
            <consortium name="NISC Comparative Sequencing Program"/>
            <person name="Wegmann U."/>
            <person name="Louis P."/>
            <person name="Goesmann A."/>
            <person name="Henrissat B."/>
            <person name="Duncan S.H."/>
            <person name="Flint H.J."/>
        </authorList>
    </citation>
    <scope>NUCLEOTIDE SEQUENCE</scope>
    <source>
        <strain evidence="7">NBRC 108216</strain>
    </source>
</reference>
<comment type="similarity">
    <text evidence="1">Belongs to the MreC family.</text>
</comment>
<dbReference type="InterPro" id="IPR042175">
    <property type="entry name" value="Cell/Rod_MreC_2"/>
</dbReference>
<evidence type="ECO:0000256" key="1">
    <source>
        <dbReference type="ARBA" id="ARBA00009369"/>
    </source>
</evidence>
<keyword evidence="3" id="KW-0133">Cell shape</keyword>
<dbReference type="PANTHER" id="PTHR34138">
    <property type="entry name" value="CELL SHAPE-DETERMINING PROTEIN MREC"/>
    <property type="match status" value="1"/>
</dbReference>
<keyword evidence="5" id="KW-0175">Coiled coil</keyword>
<protein>
    <recommendedName>
        <fullName evidence="2">Cell shape-determining protein MreC</fullName>
    </recommendedName>
    <alternativeName>
        <fullName evidence="4">Cell shape protein MreC</fullName>
    </alternativeName>
</protein>
<dbReference type="InterPro" id="IPR055342">
    <property type="entry name" value="MreC_beta-barrel_core"/>
</dbReference>
<dbReference type="Gene3D" id="2.40.10.350">
    <property type="entry name" value="Rod shape-determining protein MreC, domain 2"/>
    <property type="match status" value="1"/>
</dbReference>
<gene>
    <name evidence="7" type="ORF">GCM10007854_02650</name>
</gene>
<evidence type="ECO:0000313" key="8">
    <source>
        <dbReference type="Proteomes" id="UP001161390"/>
    </source>
</evidence>
<reference evidence="7" key="2">
    <citation type="submission" date="2023-01" db="EMBL/GenBank/DDBJ databases">
        <title>Draft genome sequence of Algimonas porphyrae strain NBRC 108216.</title>
        <authorList>
            <person name="Sun Q."/>
            <person name="Mori K."/>
        </authorList>
    </citation>
    <scope>NUCLEOTIDE SEQUENCE</scope>
    <source>
        <strain evidence="7">NBRC 108216</strain>
    </source>
</reference>
<dbReference type="PANTHER" id="PTHR34138:SF1">
    <property type="entry name" value="CELL SHAPE-DETERMINING PROTEIN MREC"/>
    <property type="match status" value="1"/>
</dbReference>
<feature type="coiled-coil region" evidence="5">
    <location>
        <begin position="44"/>
        <end position="94"/>
    </location>
</feature>
<evidence type="ECO:0000256" key="3">
    <source>
        <dbReference type="ARBA" id="ARBA00022960"/>
    </source>
</evidence>
<proteinExistence type="inferred from homology"/>
<dbReference type="Pfam" id="PF04085">
    <property type="entry name" value="MreC"/>
    <property type="match status" value="1"/>
</dbReference>
<comment type="caution">
    <text evidence="7">The sequence shown here is derived from an EMBL/GenBank/DDBJ whole genome shotgun (WGS) entry which is preliminary data.</text>
</comment>
<accession>A0ABQ5UY75</accession>
<dbReference type="InterPro" id="IPR007221">
    <property type="entry name" value="MreC"/>
</dbReference>
<name>A0ABQ5UY75_9PROT</name>
<evidence type="ECO:0000313" key="7">
    <source>
        <dbReference type="EMBL" id="GLQ19310.1"/>
    </source>
</evidence>
<keyword evidence="8" id="KW-1185">Reference proteome</keyword>
<dbReference type="InterPro" id="IPR042177">
    <property type="entry name" value="Cell/Rod_1"/>
</dbReference>
<evidence type="ECO:0000256" key="4">
    <source>
        <dbReference type="ARBA" id="ARBA00032089"/>
    </source>
</evidence>
<dbReference type="EMBL" id="BSNJ01000001">
    <property type="protein sequence ID" value="GLQ19310.1"/>
    <property type="molecule type" value="Genomic_DNA"/>
</dbReference>